<comment type="caution">
    <text evidence="3">The sequence shown here is derived from an EMBL/GenBank/DDBJ whole genome shotgun (WGS) entry which is preliminary data.</text>
</comment>
<evidence type="ECO:0000256" key="1">
    <source>
        <dbReference type="SAM" id="SignalP"/>
    </source>
</evidence>
<evidence type="ECO:0000313" key="3">
    <source>
        <dbReference type="EMBL" id="TDS63630.1"/>
    </source>
</evidence>
<feature type="chain" id="PRO_5020747053" evidence="1">
    <location>
        <begin position="27"/>
        <end position="122"/>
    </location>
</feature>
<keyword evidence="1" id="KW-0732">Signal</keyword>
<dbReference type="Pfam" id="PF00403">
    <property type="entry name" value="HMA"/>
    <property type="match status" value="1"/>
</dbReference>
<dbReference type="Proteomes" id="UP000295215">
    <property type="component" value="Unassembled WGS sequence"/>
</dbReference>
<dbReference type="GO" id="GO:0046872">
    <property type="term" value="F:metal ion binding"/>
    <property type="evidence" value="ECO:0007669"/>
    <property type="project" value="InterPro"/>
</dbReference>
<dbReference type="AlphaFoldDB" id="A0A4R7F2E9"/>
<dbReference type="RefSeq" id="WP_133712023.1">
    <property type="nucleotide sequence ID" value="NZ_SOAG01000006.1"/>
</dbReference>
<dbReference type="InterPro" id="IPR006121">
    <property type="entry name" value="HMA_dom"/>
</dbReference>
<protein>
    <submittedName>
        <fullName evidence="3">Copper chaperone CopZ</fullName>
    </submittedName>
</protein>
<feature type="domain" description="HMA" evidence="2">
    <location>
        <begin position="37"/>
        <end position="104"/>
    </location>
</feature>
<dbReference type="PROSITE" id="PS50846">
    <property type="entry name" value="HMA_2"/>
    <property type="match status" value="1"/>
</dbReference>
<dbReference type="SUPFAM" id="SSF55008">
    <property type="entry name" value="HMA, heavy metal-associated domain"/>
    <property type="match status" value="1"/>
</dbReference>
<keyword evidence="4" id="KW-1185">Reference proteome</keyword>
<gene>
    <name evidence="3" type="ORF">C8P70_10662</name>
</gene>
<dbReference type="Gene3D" id="3.30.70.100">
    <property type="match status" value="1"/>
</dbReference>
<proteinExistence type="predicted"/>
<dbReference type="EMBL" id="SOAG01000006">
    <property type="protein sequence ID" value="TDS63630.1"/>
    <property type="molecule type" value="Genomic_DNA"/>
</dbReference>
<name>A0A4R7F2E9_9FLAO</name>
<accession>A0A4R7F2E9</accession>
<dbReference type="OrthoDB" id="5513217at2"/>
<feature type="signal peptide" evidence="1">
    <location>
        <begin position="1"/>
        <end position="26"/>
    </location>
</feature>
<sequence length="122" mass="14078">MNYIFYSPLRSILFVFACLMSITLSAQNGKKNEKAVIKTALYCEHCLECESCGKKFNKELYKIKGMRQFEVNQEENTITVFYNGQKTDLNTIRIYISKLGFDADDVKADPVAYEQLDDCCKK</sequence>
<evidence type="ECO:0000313" key="4">
    <source>
        <dbReference type="Proteomes" id="UP000295215"/>
    </source>
</evidence>
<dbReference type="InterPro" id="IPR036163">
    <property type="entry name" value="HMA_dom_sf"/>
</dbReference>
<organism evidence="3 4">
    <name type="scientific">Myroides indicus</name>
    <dbReference type="NCBI Taxonomy" id="1323422"/>
    <lineage>
        <taxon>Bacteria</taxon>
        <taxon>Pseudomonadati</taxon>
        <taxon>Bacteroidota</taxon>
        <taxon>Flavobacteriia</taxon>
        <taxon>Flavobacteriales</taxon>
        <taxon>Flavobacteriaceae</taxon>
        <taxon>Myroides</taxon>
    </lineage>
</organism>
<evidence type="ECO:0000259" key="2">
    <source>
        <dbReference type="PROSITE" id="PS50846"/>
    </source>
</evidence>
<dbReference type="CDD" id="cd00371">
    <property type="entry name" value="HMA"/>
    <property type="match status" value="1"/>
</dbReference>
<reference evidence="3 4" key="1">
    <citation type="submission" date="2019-03" db="EMBL/GenBank/DDBJ databases">
        <title>Genomic Encyclopedia of Archaeal and Bacterial Type Strains, Phase II (KMG-II): from individual species to whole genera.</title>
        <authorList>
            <person name="Goeker M."/>
        </authorList>
    </citation>
    <scope>NUCLEOTIDE SEQUENCE [LARGE SCALE GENOMIC DNA]</scope>
    <source>
        <strain evidence="3 4">DSM 28213</strain>
    </source>
</reference>